<comment type="subcellular location">
    <subcellularLocation>
        <location evidence="1 17">Mitochondrion inner membrane</location>
        <topology evidence="1 17">Multi-pass membrane protein</topology>
    </subcellularLocation>
</comment>
<evidence type="ECO:0000256" key="1">
    <source>
        <dbReference type="ARBA" id="ARBA00004448"/>
    </source>
</evidence>
<comment type="catalytic activity">
    <reaction evidence="14">
        <text>Ca(2+)(in) = Ca(2+)(out)</text>
        <dbReference type="Rhea" id="RHEA:29671"/>
        <dbReference type="ChEBI" id="CHEBI:29108"/>
    </reaction>
</comment>
<dbReference type="Proteomes" id="UP000298138">
    <property type="component" value="Unassembled WGS sequence"/>
</dbReference>
<dbReference type="GO" id="GO:0051560">
    <property type="term" value="P:mitochondrial calcium ion homeostasis"/>
    <property type="evidence" value="ECO:0007669"/>
    <property type="project" value="UniProtKB-UniRule"/>
</dbReference>
<sequence length="227" mass="26129">LVRFSPATEMGDFLRDASKAGFFLLQISGLSTPIRVSVPSFSDRTFFLRQRLRTLSAQIAADGDLKASCDALAQRGAQRVAITGFIALLSWWGAVTWATFWTPLGWDVMEPVTYLVGLSGVISGYLWFLYHNREVSYRSVLHLTVSRRQMRLYEERGFELERWHELLEEGKAVRREIRAVAEEYGVRWDERGDEGMEGRVKKALDEHEEKEERSEKCRGEEEEEETG</sequence>
<dbReference type="PANTHER" id="PTHR13462">
    <property type="entry name" value="CALCIUM UNIPORTER PROTEIN, MITOCHONDRIAL"/>
    <property type="match status" value="1"/>
</dbReference>
<dbReference type="Pfam" id="PF04678">
    <property type="entry name" value="MCU"/>
    <property type="match status" value="1"/>
</dbReference>
<dbReference type="STRING" id="341454.A0A4S2MJY0"/>
<feature type="non-terminal residue" evidence="20">
    <location>
        <position position="227"/>
    </location>
</feature>
<evidence type="ECO:0000256" key="3">
    <source>
        <dbReference type="ARBA" id="ARBA00022448"/>
    </source>
</evidence>
<dbReference type="AlphaFoldDB" id="A0A4S2MJY0"/>
<dbReference type="InterPro" id="IPR039055">
    <property type="entry name" value="MCU_fam"/>
</dbReference>
<evidence type="ECO:0000256" key="5">
    <source>
        <dbReference type="ARBA" id="ARBA00022673"/>
    </source>
</evidence>
<keyword evidence="7 17" id="KW-0999">Mitochondrion inner membrane</keyword>
<comment type="subunit">
    <text evidence="15">Homotetramer, assembles in a dimer or dimers configuration with two interfaces.</text>
</comment>
<protein>
    <recommendedName>
        <fullName evidence="17">Calcium uniporter protein</fullName>
    </recommendedName>
</protein>
<keyword evidence="11 17" id="KW-0496">Mitochondrion</keyword>
<evidence type="ECO:0000256" key="11">
    <source>
        <dbReference type="ARBA" id="ARBA00023128"/>
    </source>
</evidence>
<dbReference type="EMBL" id="ML220155">
    <property type="protein sequence ID" value="TGZ77301.1"/>
    <property type="molecule type" value="Genomic_DNA"/>
</dbReference>
<evidence type="ECO:0000313" key="21">
    <source>
        <dbReference type="Proteomes" id="UP000298138"/>
    </source>
</evidence>
<evidence type="ECO:0000256" key="8">
    <source>
        <dbReference type="ARBA" id="ARBA00022837"/>
    </source>
</evidence>
<keyword evidence="13 17" id="KW-0407">Ion channel</keyword>
<evidence type="ECO:0000256" key="9">
    <source>
        <dbReference type="ARBA" id="ARBA00022989"/>
    </source>
</evidence>
<evidence type="ECO:0000259" key="19">
    <source>
        <dbReference type="Pfam" id="PF04678"/>
    </source>
</evidence>
<reference evidence="20 21" key="1">
    <citation type="submission" date="2019-04" db="EMBL/GenBank/DDBJ databases">
        <title>Comparative genomics and transcriptomics to analyze fruiting body development in filamentous ascomycetes.</title>
        <authorList>
            <consortium name="DOE Joint Genome Institute"/>
            <person name="Lutkenhaus R."/>
            <person name="Traeger S."/>
            <person name="Breuer J."/>
            <person name="Kuo A."/>
            <person name="Lipzen A."/>
            <person name="Pangilinan J."/>
            <person name="Dilworth D."/>
            <person name="Sandor L."/>
            <person name="Poggeler S."/>
            <person name="Barry K."/>
            <person name="Grigoriev I.V."/>
            <person name="Nowrousian M."/>
        </authorList>
    </citation>
    <scope>NUCLEOTIDE SEQUENCE [LARGE SCALE GENOMIC DNA]</scope>
    <source>
        <strain evidence="20 21">CBS 389.68</strain>
    </source>
</reference>
<evidence type="ECO:0000256" key="18">
    <source>
        <dbReference type="SAM" id="MobiDB-lite"/>
    </source>
</evidence>
<evidence type="ECO:0000256" key="13">
    <source>
        <dbReference type="ARBA" id="ARBA00023303"/>
    </source>
</evidence>
<evidence type="ECO:0000256" key="12">
    <source>
        <dbReference type="ARBA" id="ARBA00023136"/>
    </source>
</evidence>
<name>A0A4S2MJY0_9PEZI</name>
<evidence type="ECO:0000256" key="16">
    <source>
        <dbReference type="ARBA" id="ARBA00045938"/>
    </source>
</evidence>
<dbReference type="PANTHER" id="PTHR13462:SF10">
    <property type="entry name" value="CALCIUM UNIPORTER PROTEIN, MITOCHONDRIAL"/>
    <property type="match status" value="1"/>
</dbReference>
<feature type="domain" description="Calcium uniporter protein C-terminal" evidence="19">
    <location>
        <begin position="47"/>
        <end position="166"/>
    </location>
</feature>
<comment type="similarity">
    <text evidence="2 17">Belongs to the MCU (TC 1.A.77) family.</text>
</comment>
<dbReference type="GO" id="GO:0005262">
    <property type="term" value="F:calcium channel activity"/>
    <property type="evidence" value="ECO:0007669"/>
    <property type="project" value="UniProtKB-UniRule"/>
</dbReference>
<feature type="transmembrane region" description="Helical" evidence="17">
    <location>
        <begin position="112"/>
        <end position="130"/>
    </location>
</feature>
<evidence type="ECO:0000256" key="15">
    <source>
        <dbReference type="ARBA" id="ARBA00044966"/>
    </source>
</evidence>
<keyword evidence="4 17" id="KW-0109">Calcium transport</keyword>
<dbReference type="GO" id="GO:0036444">
    <property type="term" value="P:calcium import into the mitochondrion"/>
    <property type="evidence" value="ECO:0007669"/>
    <property type="project" value="UniProtKB-ARBA"/>
</dbReference>
<dbReference type="OrthoDB" id="278338at2759"/>
<evidence type="ECO:0000313" key="20">
    <source>
        <dbReference type="EMBL" id="TGZ77301.1"/>
    </source>
</evidence>
<comment type="function">
    <text evidence="16">Highly selective calcium channel localized to the inner mitochondrial membrane, which mediates calcium uptake into the mitochondrial matrix. Mitochondrial calcium homeostasis plays key roles in cellular physiology and regulates ATP production, cytoplasmic calcium signals and activation of cell death pathways. Sufficient to operate as a pore-forming channel without the need of calcium-sensor or auxiliary subunit.</text>
</comment>
<keyword evidence="9 17" id="KW-1133">Transmembrane helix</keyword>
<keyword evidence="3 17" id="KW-0813">Transport</keyword>
<evidence type="ECO:0000256" key="6">
    <source>
        <dbReference type="ARBA" id="ARBA00022692"/>
    </source>
</evidence>
<keyword evidence="6 17" id="KW-0812">Transmembrane</keyword>
<gene>
    <name evidence="20" type="ORF">EX30DRAFT_291443</name>
</gene>
<evidence type="ECO:0000256" key="2">
    <source>
        <dbReference type="ARBA" id="ARBA00005653"/>
    </source>
</evidence>
<proteinExistence type="inferred from homology"/>
<keyword evidence="21" id="KW-1185">Reference proteome</keyword>
<keyword evidence="10 17" id="KW-0406">Ion transport</keyword>
<dbReference type="InParanoid" id="A0A4S2MJY0"/>
<evidence type="ECO:0000256" key="7">
    <source>
        <dbReference type="ARBA" id="ARBA00022792"/>
    </source>
</evidence>
<evidence type="ECO:0000256" key="4">
    <source>
        <dbReference type="ARBA" id="ARBA00022568"/>
    </source>
</evidence>
<keyword evidence="12 17" id="KW-0472">Membrane</keyword>
<feature type="region of interest" description="Disordered" evidence="18">
    <location>
        <begin position="193"/>
        <end position="227"/>
    </location>
</feature>
<evidence type="ECO:0000256" key="17">
    <source>
        <dbReference type="RuleBase" id="RU367035"/>
    </source>
</evidence>
<organism evidence="20 21">
    <name type="scientific">Ascodesmis nigricans</name>
    <dbReference type="NCBI Taxonomy" id="341454"/>
    <lineage>
        <taxon>Eukaryota</taxon>
        <taxon>Fungi</taxon>
        <taxon>Dikarya</taxon>
        <taxon>Ascomycota</taxon>
        <taxon>Pezizomycotina</taxon>
        <taxon>Pezizomycetes</taxon>
        <taxon>Pezizales</taxon>
        <taxon>Ascodesmidaceae</taxon>
        <taxon>Ascodesmis</taxon>
    </lineage>
</organism>
<comment type="function">
    <text evidence="17">Mitochondrial inner membrane calcium uniporter that mediates calcium uptake into mitochondria. Mitochondrial calcium homeostasis plays key roles in cellular physiology and regulates cell bioenergetics, cytoplasmic calcium signals and activation of cell death pathways.</text>
</comment>
<feature type="non-terminal residue" evidence="20">
    <location>
        <position position="1"/>
    </location>
</feature>
<feature type="transmembrane region" description="Helical" evidence="17">
    <location>
        <begin position="80"/>
        <end position="100"/>
    </location>
</feature>
<dbReference type="InterPro" id="IPR006769">
    <property type="entry name" value="MCU_C"/>
</dbReference>
<keyword evidence="5 17" id="KW-0107">Calcium channel</keyword>
<evidence type="ECO:0000256" key="10">
    <source>
        <dbReference type="ARBA" id="ARBA00023065"/>
    </source>
</evidence>
<accession>A0A4S2MJY0</accession>
<dbReference type="GO" id="GO:0015292">
    <property type="term" value="F:uniporter activity"/>
    <property type="evidence" value="ECO:0007669"/>
    <property type="project" value="UniProtKB-UniRule"/>
</dbReference>
<dbReference type="GO" id="GO:1990246">
    <property type="term" value="C:uniplex complex"/>
    <property type="evidence" value="ECO:0007669"/>
    <property type="project" value="TreeGrafter"/>
</dbReference>
<keyword evidence="8 17" id="KW-0106">Calcium</keyword>
<evidence type="ECO:0000256" key="14">
    <source>
        <dbReference type="ARBA" id="ARBA00036634"/>
    </source>
</evidence>
<feature type="compositionally biased region" description="Basic and acidic residues" evidence="18">
    <location>
        <begin position="193"/>
        <end position="219"/>
    </location>
</feature>